<feature type="domain" description="Aminotransferase class I/classII large" evidence="2">
    <location>
        <begin position="54"/>
        <end position="455"/>
    </location>
</feature>
<dbReference type="CDD" id="cd00609">
    <property type="entry name" value="AAT_like"/>
    <property type="match status" value="1"/>
</dbReference>
<dbReference type="GO" id="GO:0006520">
    <property type="term" value="P:amino acid metabolic process"/>
    <property type="evidence" value="ECO:0007669"/>
    <property type="project" value="TreeGrafter"/>
</dbReference>
<dbReference type="AlphaFoldDB" id="A0A9W9UIK0"/>
<accession>A0A9W9UIK0</accession>
<evidence type="ECO:0000313" key="3">
    <source>
        <dbReference type="EMBL" id="KAJ5342322.1"/>
    </source>
</evidence>
<dbReference type="PANTHER" id="PTHR43795:SF39">
    <property type="entry name" value="AMINOTRANSFERASE CLASS I_CLASSII DOMAIN-CONTAINING PROTEIN"/>
    <property type="match status" value="1"/>
</dbReference>
<dbReference type="GO" id="GO:0008483">
    <property type="term" value="F:transaminase activity"/>
    <property type="evidence" value="ECO:0007669"/>
    <property type="project" value="TreeGrafter"/>
</dbReference>
<proteinExistence type="predicted"/>
<dbReference type="InterPro" id="IPR015424">
    <property type="entry name" value="PyrdxlP-dep_Trfase"/>
</dbReference>
<evidence type="ECO:0000259" key="2">
    <source>
        <dbReference type="Pfam" id="PF00155"/>
    </source>
</evidence>
<dbReference type="Gene3D" id="3.90.1150.10">
    <property type="entry name" value="Aspartate Aminotransferase, domain 1"/>
    <property type="match status" value="1"/>
</dbReference>
<evidence type="ECO:0000313" key="4">
    <source>
        <dbReference type="Proteomes" id="UP001148299"/>
    </source>
</evidence>
<dbReference type="InterPro" id="IPR004839">
    <property type="entry name" value="Aminotransferase_I/II_large"/>
</dbReference>
<dbReference type="InterPro" id="IPR050478">
    <property type="entry name" value="Ethylene_sulfur-biosynth"/>
</dbReference>
<keyword evidence="4" id="KW-1185">Reference proteome</keyword>
<organism evidence="3 4">
    <name type="scientific">Penicillium brevicompactum</name>
    <dbReference type="NCBI Taxonomy" id="5074"/>
    <lineage>
        <taxon>Eukaryota</taxon>
        <taxon>Fungi</taxon>
        <taxon>Dikarya</taxon>
        <taxon>Ascomycota</taxon>
        <taxon>Pezizomycotina</taxon>
        <taxon>Eurotiomycetes</taxon>
        <taxon>Eurotiomycetidae</taxon>
        <taxon>Eurotiales</taxon>
        <taxon>Aspergillaceae</taxon>
        <taxon>Penicillium</taxon>
    </lineage>
</organism>
<dbReference type="Pfam" id="PF00155">
    <property type="entry name" value="Aminotran_1_2"/>
    <property type="match status" value="1"/>
</dbReference>
<dbReference type="PRINTS" id="PR00753">
    <property type="entry name" value="ACCSYNTHASE"/>
</dbReference>
<gene>
    <name evidence="3" type="ORF">N7541_011446</name>
</gene>
<reference evidence="3" key="2">
    <citation type="journal article" date="2023" name="IMA Fungus">
        <title>Comparative genomic study of the Penicillium genus elucidates a diverse pangenome and 15 lateral gene transfer events.</title>
        <authorList>
            <person name="Petersen C."/>
            <person name="Sorensen T."/>
            <person name="Nielsen M.R."/>
            <person name="Sondergaard T.E."/>
            <person name="Sorensen J.L."/>
            <person name="Fitzpatrick D.A."/>
            <person name="Frisvad J.C."/>
            <person name="Nielsen K.L."/>
        </authorList>
    </citation>
    <scope>NUCLEOTIDE SEQUENCE</scope>
    <source>
        <strain evidence="3">IBT 35675</strain>
    </source>
</reference>
<reference evidence="3" key="1">
    <citation type="submission" date="2022-12" db="EMBL/GenBank/DDBJ databases">
        <authorList>
            <person name="Petersen C."/>
        </authorList>
    </citation>
    <scope>NUCLEOTIDE SEQUENCE</scope>
    <source>
        <strain evidence="3">IBT 35675</strain>
    </source>
</reference>
<evidence type="ECO:0000256" key="1">
    <source>
        <dbReference type="ARBA" id="ARBA00022898"/>
    </source>
</evidence>
<dbReference type="InterPro" id="IPR015421">
    <property type="entry name" value="PyrdxlP-dep_Trfase_major"/>
</dbReference>
<protein>
    <recommendedName>
        <fullName evidence="2">Aminotransferase class I/classII large domain-containing protein</fullName>
    </recommendedName>
</protein>
<dbReference type="SUPFAM" id="SSF53383">
    <property type="entry name" value="PLP-dependent transferases"/>
    <property type="match status" value="1"/>
</dbReference>
<dbReference type="EMBL" id="JAPZBR010000008">
    <property type="protein sequence ID" value="KAJ5342322.1"/>
    <property type="molecule type" value="Genomic_DNA"/>
</dbReference>
<comment type="caution">
    <text evidence="3">The sequence shown here is derived from an EMBL/GenBank/DDBJ whole genome shotgun (WGS) entry which is preliminary data.</text>
</comment>
<dbReference type="InterPro" id="IPR015422">
    <property type="entry name" value="PyrdxlP-dep_Trfase_small"/>
</dbReference>
<sequence length="473" mass="52627">MDNTTEKQSIEEAKSTYHLSSRGACNALFRDVWGPREKSMGNPWSQNNLSGTVILRLAENSLLHDEVADFIKTQINVQPINHLTYSTGPRGSRSLRSAAAAFLNNDLGAIQTITADEIFVTPGLASAIDGLAWSICGDGDGILVPRPFYNGFTVDLLNRSNVQIVGVTYQYIEGYFDLDDLFRPDVNAKALERALQRARNDGINVKALMISNPHNPLGRCYPAETLKEFISFCGRNQLHFISDEIYAKSLFANPTLPSPAPFISTLALDYGELIDPSLVHILYGASKDFCANGMRLGLVCTKNKGIIAAMSSIGIFSWTPHMLQDIWAAMLEDKQWLDTFMAKKADLMAENYRVTTSFLADRNIKYYEMNAGLFIWVDLRHLFRPELASQGSGALGVRTPIVEIHKARELEIIETCTKNGVLIAPGSVYLPEEYGWFRITFTLQQVALKEGLDRLWKSLQEAELDDLGGQNQG</sequence>
<keyword evidence="1" id="KW-0663">Pyridoxal phosphate</keyword>
<dbReference type="Proteomes" id="UP001148299">
    <property type="component" value="Unassembled WGS sequence"/>
</dbReference>
<dbReference type="PANTHER" id="PTHR43795">
    <property type="entry name" value="BIFUNCTIONAL ASPARTATE AMINOTRANSFERASE AND GLUTAMATE/ASPARTATE-PREPHENATE AMINOTRANSFERASE-RELATED"/>
    <property type="match status" value="1"/>
</dbReference>
<name>A0A9W9UIK0_PENBR</name>
<dbReference type="GO" id="GO:0030170">
    <property type="term" value="F:pyridoxal phosphate binding"/>
    <property type="evidence" value="ECO:0007669"/>
    <property type="project" value="InterPro"/>
</dbReference>
<dbReference type="Gene3D" id="3.40.640.10">
    <property type="entry name" value="Type I PLP-dependent aspartate aminotransferase-like (Major domain)"/>
    <property type="match status" value="1"/>
</dbReference>